<proteinExistence type="predicted"/>
<keyword evidence="4" id="KW-1185">Reference proteome</keyword>
<feature type="transmembrane region" description="Helical" evidence="2">
    <location>
        <begin position="35"/>
        <end position="56"/>
    </location>
</feature>
<accession>F4QMI6</accession>
<dbReference type="STRING" id="715226.ABI_28430"/>
<feature type="transmembrane region" description="Helical" evidence="2">
    <location>
        <begin position="68"/>
        <end position="89"/>
    </location>
</feature>
<dbReference type="Pfam" id="PF14110">
    <property type="entry name" value="DUF4282"/>
    <property type="match status" value="1"/>
</dbReference>
<evidence type="ECO:0000313" key="4">
    <source>
        <dbReference type="Proteomes" id="UP000006512"/>
    </source>
</evidence>
<dbReference type="InterPro" id="IPR025557">
    <property type="entry name" value="DUF4282"/>
</dbReference>
<dbReference type="RefSeq" id="WP_006273629.1">
    <property type="nucleotide sequence ID" value="NZ_GL883078.1"/>
</dbReference>
<dbReference type="EMBL" id="GL883078">
    <property type="protein sequence ID" value="EGF91427.1"/>
    <property type="molecule type" value="Genomic_DNA"/>
</dbReference>
<protein>
    <recommendedName>
        <fullName evidence="5">DUF4282 domain-containing protein</fullName>
    </recommendedName>
</protein>
<evidence type="ECO:0000313" key="3">
    <source>
        <dbReference type="EMBL" id="EGF91427.1"/>
    </source>
</evidence>
<dbReference type="eggNOG" id="ENOG5033796">
    <property type="taxonomic scope" value="Bacteria"/>
</dbReference>
<keyword evidence="2" id="KW-1133">Transmembrane helix</keyword>
<gene>
    <name evidence="3" type="ORF">ABI_28430</name>
</gene>
<keyword evidence="2" id="KW-0472">Membrane</keyword>
<feature type="compositionally biased region" description="Low complexity" evidence="1">
    <location>
        <begin position="142"/>
        <end position="151"/>
    </location>
</feature>
<dbReference type="Proteomes" id="UP000006512">
    <property type="component" value="Unassembled WGS sequence"/>
</dbReference>
<sequence>MKQVIRQVFGSTRPRDIWLDLFTFNRLLSKPIVHIIYWCGLGLLLISACGVLGVAIGQAWKDGTVMGWILALPLLIIGWLSVLICIMLWRAACEFFLAVLSIAEDLSALRAYQEKLEQPKAQAAPQPAPQPRAQAEYDVPLPETEAAATPAQSPTVDDERNILEDPFFRPRFERRDI</sequence>
<feature type="region of interest" description="Disordered" evidence="1">
    <location>
        <begin position="120"/>
        <end position="159"/>
    </location>
</feature>
<reference evidence="4" key="1">
    <citation type="submission" date="2011-03" db="EMBL/GenBank/DDBJ databases">
        <title>Draft genome sequence of Brevundimonas diminuta.</title>
        <authorList>
            <person name="Brown P.J.B."/>
            <person name="Buechlein A."/>
            <person name="Hemmerich C."/>
            <person name="Brun Y.V."/>
        </authorList>
    </citation>
    <scope>NUCLEOTIDE SEQUENCE [LARGE SCALE GENOMIC DNA]</scope>
    <source>
        <strain evidence="4">C19</strain>
    </source>
</reference>
<organism evidence="3 4">
    <name type="scientific">Asticcacaulis biprosthecium C19</name>
    <dbReference type="NCBI Taxonomy" id="715226"/>
    <lineage>
        <taxon>Bacteria</taxon>
        <taxon>Pseudomonadati</taxon>
        <taxon>Pseudomonadota</taxon>
        <taxon>Alphaproteobacteria</taxon>
        <taxon>Caulobacterales</taxon>
        <taxon>Caulobacteraceae</taxon>
        <taxon>Asticcacaulis</taxon>
    </lineage>
</organism>
<evidence type="ECO:0000256" key="2">
    <source>
        <dbReference type="SAM" id="Phobius"/>
    </source>
</evidence>
<keyword evidence="2" id="KW-0812">Transmembrane</keyword>
<evidence type="ECO:0000256" key="1">
    <source>
        <dbReference type="SAM" id="MobiDB-lite"/>
    </source>
</evidence>
<dbReference type="HOGENOM" id="CLU_1683041_0_0_5"/>
<name>F4QMI6_9CAUL</name>
<dbReference type="AlphaFoldDB" id="F4QMI6"/>
<evidence type="ECO:0008006" key="5">
    <source>
        <dbReference type="Google" id="ProtNLM"/>
    </source>
</evidence>
<dbReference type="OrthoDB" id="7210529at2"/>